<dbReference type="InterPro" id="IPR016193">
    <property type="entry name" value="Cytidine_deaminase-like"/>
</dbReference>
<dbReference type="OrthoDB" id="9815422at2"/>
<proteinExistence type="predicted"/>
<dbReference type="AlphaFoldDB" id="A0A0L0W8R9"/>
<accession>A0A0L0W8R9</accession>
<dbReference type="EMBL" id="LGSS01000011">
    <property type="protein sequence ID" value="KNF07939.1"/>
    <property type="molecule type" value="Genomic_DNA"/>
</dbReference>
<name>A0A0L0W8R9_GOTPU</name>
<reference evidence="2" key="1">
    <citation type="submission" date="2015-07" db="EMBL/GenBank/DDBJ databases">
        <title>Draft genome sequence of the purine-degrading Gottschalkia purinilyticum DSM 1384 (formerly Clostridium purinilyticum).</title>
        <authorList>
            <person name="Poehlein A."/>
            <person name="Schiel-Bengelsdorf B."/>
            <person name="Bengelsdorf F.R."/>
            <person name="Daniel R."/>
            <person name="Duerre P."/>
        </authorList>
    </citation>
    <scope>NUCLEOTIDE SEQUENCE [LARGE SCALE GENOMIC DNA]</scope>
    <source>
        <strain evidence="2">DSM 1384</strain>
    </source>
</reference>
<dbReference type="Gene3D" id="3.40.140.30">
    <property type="entry name" value="Hypothetical protein TM1506"/>
    <property type="match status" value="1"/>
</dbReference>
<evidence type="ECO:0008006" key="3">
    <source>
        <dbReference type="Google" id="ProtNLM"/>
    </source>
</evidence>
<dbReference type="Pfam" id="PF08973">
    <property type="entry name" value="TM1506"/>
    <property type="match status" value="1"/>
</dbReference>
<evidence type="ECO:0000313" key="2">
    <source>
        <dbReference type="Proteomes" id="UP000037267"/>
    </source>
</evidence>
<dbReference type="SUPFAM" id="SSF53927">
    <property type="entry name" value="Cytidine deaminase-like"/>
    <property type="match status" value="1"/>
</dbReference>
<sequence>MKDIELAKDTLEKENLSLVIVKDGKILFRSADKGIKPIYNAVLQSEKNFKGSSIADKVTGKAAALLCKCLDIKRLFTEIISEGAINVLENSHIIFTYDKAIPYIKNRDMTDVCPIEKIAQYIDEPEVLISKISEFLENIRKSS</sequence>
<protein>
    <recommendedName>
        <fullName evidence="3">DUF1893 domain-containing protein</fullName>
    </recommendedName>
</protein>
<organism evidence="1 2">
    <name type="scientific">Gottschalkia purinilytica</name>
    <name type="common">Clostridium purinilyticum</name>
    <dbReference type="NCBI Taxonomy" id="1503"/>
    <lineage>
        <taxon>Bacteria</taxon>
        <taxon>Bacillati</taxon>
        <taxon>Bacillota</taxon>
        <taxon>Tissierellia</taxon>
        <taxon>Tissierellales</taxon>
        <taxon>Gottschalkiaceae</taxon>
        <taxon>Gottschalkia</taxon>
    </lineage>
</organism>
<dbReference type="Proteomes" id="UP000037267">
    <property type="component" value="Unassembled WGS sequence"/>
</dbReference>
<gene>
    <name evidence="1" type="ORF">CLPU_11c01080</name>
</gene>
<dbReference type="RefSeq" id="WP_050355844.1">
    <property type="nucleotide sequence ID" value="NZ_LGSS01000011.1"/>
</dbReference>
<dbReference type="GO" id="GO:0003824">
    <property type="term" value="F:catalytic activity"/>
    <property type="evidence" value="ECO:0007669"/>
    <property type="project" value="InterPro"/>
</dbReference>
<dbReference type="InterPro" id="IPR037081">
    <property type="entry name" value="Hyp_TM1506"/>
</dbReference>
<keyword evidence="2" id="KW-1185">Reference proteome</keyword>
<dbReference type="InterPro" id="IPR015067">
    <property type="entry name" value="DUF1893_TM1506-like"/>
</dbReference>
<evidence type="ECO:0000313" key="1">
    <source>
        <dbReference type="EMBL" id="KNF07939.1"/>
    </source>
</evidence>
<dbReference type="STRING" id="1503.CLPU_11c01080"/>
<comment type="caution">
    <text evidence="1">The sequence shown here is derived from an EMBL/GenBank/DDBJ whole genome shotgun (WGS) entry which is preliminary data.</text>
</comment>